<protein>
    <submittedName>
        <fullName evidence="1">Uncharacterized protein</fullName>
    </submittedName>
</protein>
<accession>A0A673CX37</accession>
<organism evidence="1 2">
    <name type="scientific">Sphaeramia orbicularis</name>
    <name type="common">orbiculate cardinalfish</name>
    <dbReference type="NCBI Taxonomy" id="375764"/>
    <lineage>
        <taxon>Eukaryota</taxon>
        <taxon>Metazoa</taxon>
        <taxon>Chordata</taxon>
        <taxon>Craniata</taxon>
        <taxon>Vertebrata</taxon>
        <taxon>Euteleostomi</taxon>
        <taxon>Actinopterygii</taxon>
        <taxon>Neopterygii</taxon>
        <taxon>Teleostei</taxon>
        <taxon>Neoteleostei</taxon>
        <taxon>Acanthomorphata</taxon>
        <taxon>Gobiaria</taxon>
        <taxon>Kurtiformes</taxon>
        <taxon>Apogonoidei</taxon>
        <taxon>Apogonidae</taxon>
        <taxon>Apogoninae</taxon>
        <taxon>Sphaeramia</taxon>
    </lineage>
</organism>
<evidence type="ECO:0000313" key="2">
    <source>
        <dbReference type="Proteomes" id="UP000472271"/>
    </source>
</evidence>
<dbReference type="GO" id="GO:0005637">
    <property type="term" value="C:nuclear inner membrane"/>
    <property type="evidence" value="ECO:0007669"/>
    <property type="project" value="TreeGrafter"/>
</dbReference>
<reference evidence="1" key="1">
    <citation type="submission" date="2019-06" db="EMBL/GenBank/DDBJ databases">
        <authorList>
            <consortium name="Wellcome Sanger Institute Data Sharing"/>
        </authorList>
    </citation>
    <scope>NUCLEOTIDE SEQUENCE [LARGE SCALE GENOMIC DNA]</scope>
</reference>
<keyword evidence="2" id="KW-1185">Reference proteome</keyword>
<dbReference type="Ensembl" id="ENSSORT00005059517.1">
    <property type="protein sequence ID" value="ENSSORP00005058194.1"/>
    <property type="gene ID" value="ENSSORG00005025706.1"/>
</dbReference>
<reference evidence="1" key="2">
    <citation type="submission" date="2025-08" db="UniProtKB">
        <authorList>
            <consortium name="Ensembl"/>
        </authorList>
    </citation>
    <scope>IDENTIFICATION</scope>
</reference>
<sequence length="156" mass="17875">MLLFMLKYSYFSRDLNLLFIVFLFSVLEGGTIADWRTADYLFSDDASCSDTLRIFFSRDYLWSKVTIFHSLFLFACEKRRSVKSVCIGHYVLPPVSVQNGENLCMFILFCACKDKQVCMSESDAILCGAFQDYPVSNMLTGKTFVIIFNNLLTGLH</sequence>
<evidence type="ECO:0000313" key="1">
    <source>
        <dbReference type="Ensembl" id="ENSSORP00005058194.1"/>
    </source>
</evidence>
<dbReference type="GO" id="GO:0070197">
    <property type="term" value="P:meiotic attachment of telomere to nuclear envelope"/>
    <property type="evidence" value="ECO:0007669"/>
    <property type="project" value="TreeGrafter"/>
</dbReference>
<dbReference type="PANTHER" id="PTHR35345:SF1">
    <property type="entry name" value="TELOMERE REPEATS-BINDING BOUQUET FORMATION PROTEIN 2"/>
    <property type="match status" value="1"/>
</dbReference>
<dbReference type="PANTHER" id="PTHR35345">
    <property type="entry name" value="TELOMERE REPEATS-BINDING BOUQUET FORMATION PROTEIN 2"/>
    <property type="match status" value="1"/>
</dbReference>
<dbReference type="InterPro" id="IPR028065">
    <property type="entry name" value="TERB2"/>
</dbReference>
<dbReference type="Proteomes" id="UP000472271">
    <property type="component" value="Chromosome 3"/>
</dbReference>
<name>A0A673CX37_9TELE</name>
<proteinExistence type="predicted"/>
<dbReference type="Pfam" id="PF15101">
    <property type="entry name" value="TERB2"/>
    <property type="match status" value="1"/>
</dbReference>
<reference evidence="1" key="3">
    <citation type="submission" date="2025-09" db="UniProtKB">
        <authorList>
            <consortium name="Ensembl"/>
        </authorList>
    </citation>
    <scope>IDENTIFICATION</scope>
</reference>
<dbReference type="InParanoid" id="A0A673CX37"/>
<dbReference type="AlphaFoldDB" id="A0A673CX37"/>
<dbReference type="GO" id="GO:0007129">
    <property type="term" value="P:homologous chromosome pairing at meiosis"/>
    <property type="evidence" value="ECO:0007669"/>
    <property type="project" value="TreeGrafter"/>
</dbReference>
<dbReference type="FunCoup" id="A0A673CX37">
    <property type="interactions" value="678"/>
</dbReference>